<evidence type="ECO:0000259" key="4">
    <source>
        <dbReference type="PROSITE" id="PS51465"/>
    </source>
</evidence>
<dbReference type="Gene3D" id="2.10.25.10">
    <property type="entry name" value="Laminin"/>
    <property type="match status" value="2"/>
</dbReference>
<dbReference type="InterPro" id="IPR002049">
    <property type="entry name" value="LE_dom"/>
</dbReference>
<dbReference type="GO" id="GO:0030154">
    <property type="term" value="P:cell differentiation"/>
    <property type="evidence" value="ECO:0007669"/>
    <property type="project" value="TreeGrafter"/>
</dbReference>
<dbReference type="Gene3D" id="3.30.60.30">
    <property type="match status" value="3"/>
</dbReference>
<dbReference type="FunFam" id="3.30.60.30:FF:000024">
    <property type="entry name" value="Transmembrane agrin"/>
    <property type="match status" value="2"/>
</dbReference>
<dbReference type="Pfam" id="PF07648">
    <property type="entry name" value="Kazal_2"/>
    <property type="match status" value="3"/>
</dbReference>
<dbReference type="Pfam" id="PF00053">
    <property type="entry name" value="EGF_laminin"/>
    <property type="match status" value="2"/>
</dbReference>
<dbReference type="WBParaSite" id="Hba_14755">
    <property type="protein sequence ID" value="Hba_14755"/>
    <property type="gene ID" value="Hba_14755"/>
</dbReference>
<dbReference type="GO" id="GO:0005576">
    <property type="term" value="C:extracellular region"/>
    <property type="evidence" value="ECO:0007669"/>
    <property type="project" value="TreeGrafter"/>
</dbReference>
<evidence type="ECO:0000313" key="6">
    <source>
        <dbReference type="WBParaSite" id="Hba_14755"/>
    </source>
</evidence>
<organism evidence="5 6">
    <name type="scientific">Heterorhabditis bacteriophora</name>
    <name type="common">Entomopathogenic nematode worm</name>
    <dbReference type="NCBI Taxonomy" id="37862"/>
    <lineage>
        <taxon>Eukaryota</taxon>
        <taxon>Metazoa</taxon>
        <taxon>Ecdysozoa</taxon>
        <taxon>Nematoda</taxon>
        <taxon>Chromadorea</taxon>
        <taxon>Rhabditida</taxon>
        <taxon>Rhabditina</taxon>
        <taxon>Rhabditomorpha</taxon>
        <taxon>Strongyloidea</taxon>
        <taxon>Heterorhabditidae</taxon>
        <taxon>Heterorhabditis</taxon>
    </lineage>
</organism>
<evidence type="ECO:0000256" key="3">
    <source>
        <dbReference type="ARBA" id="ARBA00023157"/>
    </source>
</evidence>
<dbReference type="InterPro" id="IPR003645">
    <property type="entry name" value="Fol_N"/>
</dbReference>
<dbReference type="InterPro" id="IPR036058">
    <property type="entry name" value="Kazal_dom_sf"/>
</dbReference>
<feature type="domain" description="Kazal-like" evidence="4">
    <location>
        <begin position="154"/>
        <end position="201"/>
    </location>
</feature>
<dbReference type="SUPFAM" id="SSF100895">
    <property type="entry name" value="Kazal-type serine protease inhibitors"/>
    <property type="match status" value="3"/>
</dbReference>
<evidence type="ECO:0000256" key="2">
    <source>
        <dbReference type="ARBA" id="ARBA00022900"/>
    </source>
</evidence>
<feature type="domain" description="Kazal-like" evidence="4">
    <location>
        <begin position="229"/>
        <end position="276"/>
    </location>
</feature>
<keyword evidence="5" id="KW-1185">Reference proteome</keyword>
<sequence length="418" mass="46729">MTFLVFLMLKSTGKAMRLLRLLVMRLLSTLSVLLYFVKGCYRYPKEKHHPCEDLRCGPGEDCVVTQSFQNKDVLSAQCICPKLCPNYGDSVDSSPVCSSDGVDYHSLCHMKQHACETKTNITVKYFGKCDPCAQMKCGSSTQCKLSEQRRPLCRCSQQCSLHHDPVCADDGNTYSNECVMHVAACKDDLQLSVFKKGKCEGHHNNPCSNINCSWGSSCHISKNGTAECRCNKKCELILKPVCGTNGITYDNECELRRLSCEEKSRIEVHHEGTCGPLNVLLVLNYIINYFFKKFRDYIYRQLLGLQFLRCLSLIVIPLCRPGVGGLKCDHCLPGFWGIHLIANGAMSCQRNLKENYLDTCGCSAFGSTRADCEQSTGRCECLRGAVGDKCDKCHDDMVMTAGGCVIKEEYKTPRYGRS</sequence>
<dbReference type="InterPro" id="IPR050653">
    <property type="entry name" value="Prot_Inhib_GrowthFact_Antg"/>
</dbReference>
<dbReference type="PROSITE" id="PS51465">
    <property type="entry name" value="KAZAL_2"/>
    <property type="match status" value="3"/>
</dbReference>
<evidence type="ECO:0000256" key="1">
    <source>
        <dbReference type="ARBA" id="ARBA00022690"/>
    </source>
</evidence>
<feature type="domain" description="Kazal-like" evidence="4">
    <location>
        <begin position="79"/>
        <end position="131"/>
    </location>
</feature>
<dbReference type="InterPro" id="IPR002350">
    <property type="entry name" value="Kazal_dom"/>
</dbReference>
<dbReference type="AlphaFoldDB" id="A0A1I7XAX0"/>
<dbReference type="SMART" id="SM00180">
    <property type="entry name" value="EGF_Lam"/>
    <property type="match status" value="2"/>
</dbReference>
<dbReference type="SMART" id="SM00274">
    <property type="entry name" value="FOLN"/>
    <property type="match status" value="3"/>
</dbReference>
<dbReference type="CDD" id="cd00055">
    <property type="entry name" value="EGF_Lam"/>
    <property type="match status" value="2"/>
</dbReference>
<accession>A0A1I7XAX0</accession>
<dbReference type="PANTHER" id="PTHR10913">
    <property type="entry name" value="FOLLISTATIN-RELATED"/>
    <property type="match status" value="1"/>
</dbReference>
<keyword evidence="3" id="KW-1015">Disulfide bond</keyword>
<dbReference type="PANTHER" id="PTHR10913:SF45">
    <property type="entry name" value="FOLLISTATIN, ISOFORM A-RELATED"/>
    <property type="match status" value="1"/>
</dbReference>
<evidence type="ECO:0000313" key="5">
    <source>
        <dbReference type="Proteomes" id="UP000095283"/>
    </source>
</evidence>
<protein>
    <submittedName>
        <fullName evidence="6">Agrin-like</fullName>
    </submittedName>
</protein>
<dbReference type="SMART" id="SM00280">
    <property type="entry name" value="KAZAL"/>
    <property type="match status" value="3"/>
</dbReference>
<keyword evidence="2" id="KW-0722">Serine protease inhibitor</keyword>
<dbReference type="CDD" id="cd00104">
    <property type="entry name" value="KAZAL_FS"/>
    <property type="match status" value="3"/>
</dbReference>
<proteinExistence type="predicted"/>
<keyword evidence="1" id="KW-0646">Protease inhibitor</keyword>
<reference evidence="6" key="1">
    <citation type="submission" date="2016-11" db="UniProtKB">
        <authorList>
            <consortium name="WormBaseParasite"/>
        </authorList>
    </citation>
    <scope>IDENTIFICATION</scope>
</reference>
<dbReference type="Proteomes" id="UP000095283">
    <property type="component" value="Unplaced"/>
</dbReference>
<name>A0A1I7XAX0_HETBA</name>